<reference evidence="3" key="1">
    <citation type="submission" date="2016-10" db="EMBL/GenBank/DDBJ databases">
        <authorList>
            <person name="Varghese N."/>
            <person name="Submissions S."/>
        </authorList>
    </citation>
    <scope>NUCLEOTIDE SEQUENCE [LARGE SCALE GENOMIC DNA]</scope>
    <source>
        <strain evidence="3">DSM 26893</strain>
    </source>
</reference>
<evidence type="ECO:0000313" key="3">
    <source>
        <dbReference type="Proteomes" id="UP000199372"/>
    </source>
</evidence>
<dbReference type="GO" id="GO:0016747">
    <property type="term" value="F:acyltransferase activity, transferring groups other than amino-acyl groups"/>
    <property type="evidence" value="ECO:0007669"/>
    <property type="project" value="InterPro"/>
</dbReference>
<dbReference type="InterPro" id="IPR016181">
    <property type="entry name" value="Acyl_CoA_acyltransferase"/>
</dbReference>
<proteinExistence type="predicted"/>
<evidence type="ECO:0000259" key="1">
    <source>
        <dbReference type="PROSITE" id="PS51186"/>
    </source>
</evidence>
<accession>A0A1H8I197</accession>
<dbReference type="RefSeq" id="WP_091845685.1">
    <property type="nucleotide sequence ID" value="NZ_FOCM01000005.1"/>
</dbReference>
<organism evidence="2 3">
    <name type="scientific">Palleronia pelagia</name>
    <dbReference type="NCBI Taxonomy" id="387096"/>
    <lineage>
        <taxon>Bacteria</taxon>
        <taxon>Pseudomonadati</taxon>
        <taxon>Pseudomonadota</taxon>
        <taxon>Alphaproteobacteria</taxon>
        <taxon>Rhodobacterales</taxon>
        <taxon>Roseobacteraceae</taxon>
        <taxon>Palleronia</taxon>
    </lineage>
</organism>
<name>A0A1H8I197_9RHOB</name>
<dbReference type="Pfam" id="PF00583">
    <property type="entry name" value="Acetyltransf_1"/>
    <property type="match status" value="1"/>
</dbReference>
<dbReference type="Gene3D" id="3.40.630.30">
    <property type="match status" value="1"/>
</dbReference>
<dbReference type="InterPro" id="IPR000182">
    <property type="entry name" value="GNAT_dom"/>
</dbReference>
<dbReference type="EMBL" id="FOCM01000005">
    <property type="protein sequence ID" value="SEN62031.1"/>
    <property type="molecule type" value="Genomic_DNA"/>
</dbReference>
<dbReference type="PROSITE" id="PS51186">
    <property type="entry name" value="GNAT"/>
    <property type="match status" value="1"/>
</dbReference>
<dbReference type="SUPFAM" id="SSF55729">
    <property type="entry name" value="Acyl-CoA N-acyltransferases (Nat)"/>
    <property type="match status" value="1"/>
</dbReference>
<dbReference type="OrthoDB" id="275336at2"/>
<dbReference type="CDD" id="cd04301">
    <property type="entry name" value="NAT_SF"/>
    <property type="match status" value="1"/>
</dbReference>
<protein>
    <submittedName>
        <fullName evidence="2">Acetyltransferase (GNAT) domain-containing protein</fullName>
    </submittedName>
</protein>
<gene>
    <name evidence="2" type="ORF">SAMN04488011_10566</name>
</gene>
<keyword evidence="3" id="KW-1185">Reference proteome</keyword>
<sequence>MLGEGHHDVPKGMLAAVVTHLVCHRPAPAQPAPAGVRLRRETRMPAATYRDLFRLIGRDWLWTSRLMLGDEDLLDVILDPKVELYLVESDNGPLGLVELDFREENNPQIAFFGLTPAAVGRGIGSWLMPEVQRRIFDRGAKTVRLNTCSLDSPKAIPFYMKHGFEAERREVNIFPDPRAIGVLDSEAAPMVPAL</sequence>
<evidence type="ECO:0000313" key="2">
    <source>
        <dbReference type="EMBL" id="SEN62031.1"/>
    </source>
</evidence>
<feature type="domain" description="N-acetyltransferase" evidence="1">
    <location>
        <begin position="36"/>
        <end position="194"/>
    </location>
</feature>
<keyword evidence="2" id="KW-0808">Transferase</keyword>
<dbReference type="Proteomes" id="UP000199372">
    <property type="component" value="Unassembled WGS sequence"/>
</dbReference>
<dbReference type="AlphaFoldDB" id="A0A1H8I197"/>